<dbReference type="InterPro" id="IPR036249">
    <property type="entry name" value="Thioredoxin-like_sf"/>
</dbReference>
<name>A0A022Q795_ERYGU</name>
<organism evidence="2 3">
    <name type="scientific">Erythranthe guttata</name>
    <name type="common">Yellow monkey flower</name>
    <name type="synonym">Mimulus guttatus</name>
    <dbReference type="NCBI Taxonomy" id="4155"/>
    <lineage>
        <taxon>Eukaryota</taxon>
        <taxon>Viridiplantae</taxon>
        <taxon>Streptophyta</taxon>
        <taxon>Embryophyta</taxon>
        <taxon>Tracheophyta</taxon>
        <taxon>Spermatophyta</taxon>
        <taxon>Magnoliopsida</taxon>
        <taxon>eudicotyledons</taxon>
        <taxon>Gunneridae</taxon>
        <taxon>Pentapetalae</taxon>
        <taxon>asterids</taxon>
        <taxon>lamiids</taxon>
        <taxon>Lamiales</taxon>
        <taxon>Phrymaceae</taxon>
        <taxon>Erythranthe</taxon>
    </lineage>
</organism>
<dbReference type="Gene3D" id="1.10.287.2250">
    <property type="match status" value="1"/>
</dbReference>
<dbReference type="EMBL" id="KI632147">
    <property type="protein sequence ID" value="EYU23841.1"/>
    <property type="molecule type" value="Genomic_DNA"/>
</dbReference>
<gene>
    <name evidence="2" type="ORF">MIMGU_mgv1a012066mg</name>
</gene>
<feature type="domain" description="Cathepsin propeptide inhibitor" evidence="1">
    <location>
        <begin position="50"/>
        <end position="107"/>
    </location>
</feature>
<dbReference type="InterPro" id="IPR050620">
    <property type="entry name" value="Thioredoxin_H-type-like"/>
</dbReference>
<dbReference type="InterPro" id="IPR038765">
    <property type="entry name" value="Papain-like_cys_pep_sf"/>
</dbReference>
<accession>A0A022Q795</accession>
<evidence type="ECO:0000313" key="2">
    <source>
        <dbReference type="EMBL" id="EYU23841.1"/>
    </source>
</evidence>
<dbReference type="SUPFAM" id="SSF52833">
    <property type="entry name" value="Thioredoxin-like"/>
    <property type="match status" value="1"/>
</dbReference>
<dbReference type="AlphaFoldDB" id="A0A022Q795"/>
<dbReference type="Proteomes" id="UP000030748">
    <property type="component" value="Unassembled WGS sequence"/>
</dbReference>
<reference evidence="2 3" key="1">
    <citation type="journal article" date="2013" name="Proc. Natl. Acad. Sci. U.S.A.">
        <title>Fine-scale variation in meiotic recombination in Mimulus inferred from population shotgun sequencing.</title>
        <authorList>
            <person name="Hellsten U."/>
            <person name="Wright K.M."/>
            <person name="Jenkins J."/>
            <person name="Shu S."/>
            <person name="Yuan Y."/>
            <person name="Wessler S.R."/>
            <person name="Schmutz J."/>
            <person name="Willis J.H."/>
            <person name="Rokhsar D.S."/>
        </authorList>
    </citation>
    <scope>NUCLEOTIDE SEQUENCE [LARGE SCALE GENOMIC DNA]</scope>
    <source>
        <strain evidence="3">cv. DUN x IM62</strain>
    </source>
</reference>
<dbReference type="OrthoDB" id="10263751at2759"/>
<dbReference type="Gene3D" id="3.40.30.10">
    <property type="entry name" value="Glutaredoxin"/>
    <property type="match status" value="1"/>
</dbReference>
<evidence type="ECO:0000259" key="1">
    <source>
        <dbReference type="SMART" id="SM00848"/>
    </source>
</evidence>
<dbReference type="Pfam" id="PF08246">
    <property type="entry name" value="Inhibitor_I29"/>
    <property type="match status" value="1"/>
</dbReference>
<dbReference type="eggNOG" id="KOG1543">
    <property type="taxonomic scope" value="Eukaryota"/>
</dbReference>
<sequence>MANIFASSFKALSNRLVLKKAVVPMGLNHRVTNSLPFCTRPLYECSRALFDSWCAKNGKKYSCDEEKEYRYKLFEKTCERVNRHNSDPRTTHTTGLTIFADITRDEFLNNYVQQRNGDVEERPVNPPTTGNGKVIEIHSMGKWKQHFRNCVKSKKLVVAYFMKPSGEQCYVANMAKKRTDVIFLKIDANELKLCNTLQPFFASPNIFGNLIFAELNCVQTLACDYTIEDVPTFVFLKQGKEVDRCVAPVINHLRRKIDRLAW</sequence>
<protein>
    <recommendedName>
        <fullName evidence="1">Cathepsin propeptide inhibitor domain-containing protein</fullName>
    </recommendedName>
</protein>
<dbReference type="PhylomeDB" id="A0A022Q795"/>
<dbReference type="SUPFAM" id="SSF54001">
    <property type="entry name" value="Cysteine proteinases"/>
    <property type="match status" value="1"/>
</dbReference>
<dbReference type="PANTHER" id="PTHR10438">
    <property type="entry name" value="THIOREDOXIN"/>
    <property type="match status" value="1"/>
</dbReference>
<evidence type="ECO:0000313" key="3">
    <source>
        <dbReference type="Proteomes" id="UP000030748"/>
    </source>
</evidence>
<keyword evidence="3" id="KW-1185">Reference proteome</keyword>
<dbReference type="STRING" id="4155.A0A022Q795"/>
<proteinExistence type="predicted"/>
<dbReference type="InterPro" id="IPR013201">
    <property type="entry name" value="Prot_inhib_I29"/>
</dbReference>
<dbReference type="eggNOG" id="KOG0907">
    <property type="taxonomic scope" value="Eukaryota"/>
</dbReference>
<dbReference type="PANTHER" id="PTHR10438:SF444">
    <property type="entry name" value="THIOREDOXIN H-TYPE 1"/>
    <property type="match status" value="1"/>
</dbReference>
<dbReference type="KEGG" id="egt:105972953"/>
<dbReference type="SMART" id="SM00848">
    <property type="entry name" value="Inhibitor_I29"/>
    <property type="match status" value="1"/>
</dbReference>